<evidence type="ECO:0000313" key="2">
    <source>
        <dbReference type="Proteomes" id="UP000254052"/>
    </source>
</evidence>
<evidence type="ECO:0000313" key="1">
    <source>
        <dbReference type="EMBL" id="STL43620.1"/>
    </source>
</evidence>
<gene>
    <name evidence="1" type="primary">rhsB_5</name>
    <name evidence="1" type="ORF">NCTC9962_03064</name>
</gene>
<name>A0A377B175_ECOLX</name>
<proteinExistence type="predicted"/>
<sequence length="85" mass="9663">MVFPPVLVQMLDRLESEILADRVSEESRRWLASCGLTVAQMQSQMERRREKFTCTTATIAACRWPLSARKGQQRGTQNTMNGVTC</sequence>
<protein>
    <submittedName>
        <fullName evidence="1">RhsE core protein</fullName>
    </submittedName>
</protein>
<reference evidence="1 2" key="1">
    <citation type="submission" date="2018-06" db="EMBL/GenBank/DDBJ databases">
        <authorList>
            <consortium name="Pathogen Informatics"/>
            <person name="Doyle S."/>
        </authorList>
    </citation>
    <scope>NUCLEOTIDE SEQUENCE [LARGE SCALE GENOMIC DNA]</scope>
    <source>
        <strain evidence="1 2">NCTC9962</strain>
    </source>
</reference>
<dbReference type="Proteomes" id="UP000254052">
    <property type="component" value="Unassembled WGS sequence"/>
</dbReference>
<dbReference type="AlphaFoldDB" id="A0A377B175"/>
<organism evidence="1 2">
    <name type="scientific">Escherichia coli</name>
    <dbReference type="NCBI Taxonomy" id="562"/>
    <lineage>
        <taxon>Bacteria</taxon>
        <taxon>Pseudomonadati</taxon>
        <taxon>Pseudomonadota</taxon>
        <taxon>Gammaproteobacteria</taxon>
        <taxon>Enterobacterales</taxon>
        <taxon>Enterobacteriaceae</taxon>
        <taxon>Escherichia</taxon>
    </lineage>
</organism>
<accession>A0A377B175</accession>
<dbReference type="EMBL" id="UGED01000007">
    <property type="protein sequence ID" value="STL43620.1"/>
    <property type="molecule type" value="Genomic_DNA"/>
</dbReference>